<accession>A0A9D1PUZ5</accession>
<reference evidence="1" key="2">
    <citation type="submission" date="2021-04" db="EMBL/GenBank/DDBJ databases">
        <authorList>
            <person name="Gilroy R."/>
        </authorList>
    </citation>
    <scope>NUCLEOTIDE SEQUENCE</scope>
    <source>
        <strain evidence="1">Gambia11-129</strain>
    </source>
</reference>
<dbReference type="InterPro" id="IPR023214">
    <property type="entry name" value="HAD_sf"/>
</dbReference>
<sequence>MKNIVLALDFDGTLYPIEKFDSEQLLALESIKYKKSNEDEIKVFIDHDKRGMLLPSQFNALYESFLSGVDEKSVYDAIRHIFTYFDKKNLESLKRILSLDYIRPAILSCGSDVLINAFLEEAGLDYDFHILAKEFTKTGGKLDHLVYHVKHIDDKKSELIWLKEKYDALSVAVGDGPTDKSMLEASDYPFIITWGKKRENFGFEEIENFDELEKKIEEIASTISLC</sequence>
<reference evidence="1" key="1">
    <citation type="journal article" date="2021" name="PeerJ">
        <title>Extensive microbial diversity within the chicken gut microbiome revealed by metagenomics and culture.</title>
        <authorList>
            <person name="Gilroy R."/>
            <person name="Ravi A."/>
            <person name="Getino M."/>
            <person name="Pursley I."/>
            <person name="Horton D.L."/>
            <person name="Alikhan N.F."/>
            <person name="Baker D."/>
            <person name="Gharbi K."/>
            <person name="Hall N."/>
            <person name="Watson M."/>
            <person name="Adriaenssens E.M."/>
            <person name="Foster-Nyarko E."/>
            <person name="Jarju S."/>
            <person name="Secka A."/>
            <person name="Antonio M."/>
            <person name="Oren A."/>
            <person name="Chaudhuri R.R."/>
            <person name="La Ragione R."/>
            <person name="Hildebrand F."/>
            <person name="Pallen M.J."/>
        </authorList>
    </citation>
    <scope>NUCLEOTIDE SEQUENCE</scope>
    <source>
        <strain evidence="1">Gambia11-129</strain>
    </source>
</reference>
<dbReference type="Proteomes" id="UP000823936">
    <property type="component" value="Unassembled WGS sequence"/>
</dbReference>
<organism evidence="1 2">
    <name type="scientific">Candidatus Ornithospirochaeta avicola</name>
    <dbReference type="NCBI Taxonomy" id="2840896"/>
    <lineage>
        <taxon>Bacteria</taxon>
        <taxon>Pseudomonadati</taxon>
        <taxon>Spirochaetota</taxon>
        <taxon>Spirochaetia</taxon>
        <taxon>Spirochaetales</taxon>
        <taxon>Spirochaetaceae</taxon>
        <taxon>Spirochaetaceae incertae sedis</taxon>
        <taxon>Candidatus Ornithospirochaeta</taxon>
    </lineage>
</organism>
<gene>
    <name evidence="1" type="ORF">IAB12_05695</name>
</gene>
<dbReference type="GO" id="GO:0016787">
    <property type="term" value="F:hydrolase activity"/>
    <property type="evidence" value="ECO:0007669"/>
    <property type="project" value="UniProtKB-KW"/>
</dbReference>
<dbReference type="EMBL" id="DXHU01000021">
    <property type="protein sequence ID" value="HIV99248.1"/>
    <property type="molecule type" value="Genomic_DNA"/>
</dbReference>
<dbReference type="SUPFAM" id="SSF56784">
    <property type="entry name" value="HAD-like"/>
    <property type="match status" value="1"/>
</dbReference>
<dbReference type="AlphaFoldDB" id="A0A9D1PUZ5"/>
<evidence type="ECO:0000313" key="1">
    <source>
        <dbReference type="EMBL" id="HIV99248.1"/>
    </source>
</evidence>
<evidence type="ECO:0000313" key="2">
    <source>
        <dbReference type="Proteomes" id="UP000823936"/>
    </source>
</evidence>
<proteinExistence type="predicted"/>
<keyword evidence="1" id="KW-0378">Hydrolase</keyword>
<dbReference type="Gene3D" id="3.40.50.1000">
    <property type="entry name" value="HAD superfamily/HAD-like"/>
    <property type="match status" value="1"/>
</dbReference>
<protein>
    <submittedName>
        <fullName evidence="1">Haloacid dehalogenase-like hydrolase</fullName>
    </submittedName>
</protein>
<dbReference type="InterPro" id="IPR036412">
    <property type="entry name" value="HAD-like_sf"/>
</dbReference>
<comment type="caution">
    <text evidence="1">The sequence shown here is derived from an EMBL/GenBank/DDBJ whole genome shotgun (WGS) entry which is preliminary data.</text>
</comment>
<dbReference type="Pfam" id="PF12710">
    <property type="entry name" value="HAD"/>
    <property type="match status" value="1"/>
</dbReference>
<name>A0A9D1PUZ5_9SPIO</name>